<dbReference type="PANTHER" id="PTHR30055">
    <property type="entry name" value="HTH-TYPE TRANSCRIPTIONAL REGULATOR RUTR"/>
    <property type="match status" value="1"/>
</dbReference>
<name>A0ABP8GDN5_9SPHI</name>
<feature type="domain" description="HTH tetR-type" evidence="6">
    <location>
        <begin position="1"/>
        <end position="61"/>
    </location>
</feature>
<dbReference type="InterPro" id="IPR050109">
    <property type="entry name" value="HTH-type_TetR-like_transc_reg"/>
</dbReference>
<gene>
    <name evidence="7" type="ORF">GCM10023149_22780</name>
</gene>
<dbReference type="PRINTS" id="PR00455">
    <property type="entry name" value="HTHTETR"/>
</dbReference>
<comment type="caution">
    <text evidence="7">The sequence shown here is derived from an EMBL/GenBank/DDBJ whole genome shotgun (WGS) entry which is preliminary data.</text>
</comment>
<dbReference type="Proteomes" id="UP001500582">
    <property type="component" value="Unassembled WGS sequence"/>
</dbReference>
<protein>
    <submittedName>
        <fullName evidence="7">TetR/AcrR family transcriptional regulator</fullName>
    </submittedName>
</protein>
<evidence type="ECO:0000256" key="2">
    <source>
        <dbReference type="ARBA" id="ARBA00023015"/>
    </source>
</evidence>
<sequence>MTGAEKIIEGSEQLFLNAGFKSVTMDDIAKHLGISKKTIYQFFKNKDELVQAFVQSKLNADHSHLCALMNQSGNMIEELISMTHFAEELFSRVNPIAINELQKHHPDAWALFLKFKTDVLTQTLEQLLAKGIKQGYIRDSIDAKIMARMRMNQIETGFNTTIFPVAEYNVWEVQSQFLQHFNYGICTFKGIEILNNYKQTA</sequence>
<reference evidence="8" key="1">
    <citation type="journal article" date="2019" name="Int. J. Syst. Evol. Microbiol.">
        <title>The Global Catalogue of Microorganisms (GCM) 10K type strain sequencing project: providing services to taxonomists for standard genome sequencing and annotation.</title>
        <authorList>
            <consortium name="The Broad Institute Genomics Platform"/>
            <consortium name="The Broad Institute Genome Sequencing Center for Infectious Disease"/>
            <person name="Wu L."/>
            <person name="Ma J."/>
        </authorList>
    </citation>
    <scope>NUCLEOTIDE SEQUENCE [LARGE SCALE GENOMIC DNA]</scope>
    <source>
        <strain evidence="8">JCM 17705</strain>
    </source>
</reference>
<dbReference type="InterPro" id="IPR009057">
    <property type="entry name" value="Homeodomain-like_sf"/>
</dbReference>
<keyword evidence="8" id="KW-1185">Reference proteome</keyword>
<evidence type="ECO:0000256" key="1">
    <source>
        <dbReference type="ARBA" id="ARBA00022491"/>
    </source>
</evidence>
<evidence type="ECO:0000256" key="5">
    <source>
        <dbReference type="PROSITE-ProRule" id="PRU00335"/>
    </source>
</evidence>
<keyword evidence="2" id="KW-0805">Transcription regulation</keyword>
<proteinExistence type="predicted"/>
<dbReference type="EMBL" id="BAABFT010000005">
    <property type="protein sequence ID" value="GAA4322456.1"/>
    <property type="molecule type" value="Genomic_DNA"/>
</dbReference>
<accession>A0ABP8GDN5</accession>
<dbReference type="Pfam" id="PF00440">
    <property type="entry name" value="TetR_N"/>
    <property type="match status" value="1"/>
</dbReference>
<evidence type="ECO:0000313" key="8">
    <source>
        <dbReference type="Proteomes" id="UP001500582"/>
    </source>
</evidence>
<keyword evidence="4" id="KW-0804">Transcription</keyword>
<evidence type="ECO:0000313" key="7">
    <source>
        <dbReference type="EMBL" id="GAA4322456.1"/>
    </source>
</evidence>
<dbReference type="SUPFAM" id="SSF46689">
    <property type="entry name" value="Homeodomain-like"/>
    <property type="match status" value="1"/>
</dbReference>
<dbReference type="PANTHER" id="PTHR30055:SF175">
    <property type="entry name" value="HTH-TYPE TRANSCRIPTIONAL REPRESSOR KSTR2"/>
    <property type="match status" value="1"/>
</dbReference>
<feature type="DNA-binding region" description="H-T-H motif" evidence="5">
    <location>
        <begin position="24"/>
        <end position="43"/>
    </location>
</feature>
<dbReference type="SUPFAM" id="SSF48498">
    <property type="entry name" value="Tetracyclin repressor-like, C-terminal domain"/>
    <property type="match status" value="1"/>
</dbReference>
<dbReference type="RefSeq" id="WP_345211195.1">
    <property type="nucleotide sequence ID" value="NZ_BAABFT010000005.1"/>
</dbReference>
<dbReference type="Gene3D" id="1.10.10.60">
    <property type="entry name" value="Homeodomain-like"/>
    <property type="match status" value="1"/>
</dbReference>
<dbReference type="Gene3D" id="1.10.357.10">
    <property type="entry name" value="Tetracycline Repressor, domain 2"/>
    <property type="match status" value="1"/>
</dbReference>
<dbReference type="InterPro" id="IPR001647">
    <property type="entry name" value="HTH_TetR"/>
</dbReference>
<dbReference type="InterPro" id="IPR036271">
    <property type="entry name" value="Tet_transcr_reg_TetR-rel_C_sf"/>
</dbReference>
<evidence type="ECO:0000256" key="3">
    <source>
        <dbReference type="ARBA" id="ARBA00023125"/>
    </source>
</evidence>
<organism evidence="7 8">
    <name type="scientific">Mucilaginibacter gynuensis</name>
    <dbReference type="NCBI Taxonomy" id="1302236"/>
    <lineage>
        <taxon>Bacteria</taxon>
        <taxon>Pseudomonadati</taxon>
        <taxon>Bacteroidota</taxon>
        <taxon>Sphingobacteriia</taxon>
        <taxon>Sphingobacteriales</taxon>
        <taxon>Sphingobacteriaceae</taxon>
        <taxon>Mucilaginibacter</taxon>
    </lineage>
</organism>
<keyword evidence="3 5" id="KW-0238">DNA-binding</keyword>
<evidence type="ECO:0000259" key="6">
    <source>
        <dbReference type="PROSITE" id="PS50977"/>
    </source>
</evidence>
<keyword evidence="1" id="KW-0678">Repressor</keyword>
<dbReference type="PROSITE" id="PS50977">
    <property type="entry name" value="HTH_TETR_2"/>
    <property type="match status" value="1"/>
</dbReference>
<evidence type="ECO:0000256" key="4">
    <source>
        <dbReference type="ARBA" id="ARBA00023163"/>
    </source>
</evidence>